<dbReference type="EMBL" id="MU860285">
    <property type="protein sequence ID" value="KAK4235232.1"/>
    <property type="molecule type" value="Genomic_DNA"/>
</dbReference>
<gene>
    <name evidence="2" type="ORF">C8A03DRAFT_36915</name>
</gene>
<feature type="region of interest" description="Disordered" evidence="1">
    <location>
        <begin position="27"/>
        <end position="47"/>
    </location>
</feature>
<comment type="caution">
    <text evidence="2">The sequence shown here is derived from an EMBL/GenBank/DDBJ whole genome shotgun (WGS) entry which is preliminary data.</text>
</comment>
<feature type="compositionally biased region" description="Polar residues" evidence="1">
    <location>
        <begin position="27"/>
        <end position="42"/>
    </location>
</feature>
<evidence type="ECO:0000313" key="3">
    <source>
        <dbReference type="Proteomes" id="UP001303760"/>
    </source>
</evidence>
<protein>
    <submittedName>
        <fullName evidence="2">Uncharacterized protein</fullName>
    </submittedName>
</protein>
<organism evidence="2 3">
    <name type="scientific">Achaetomium macrosporum</name>
    <dbReference type="NCBI Taxonomy" id="79813"/>
    <lineage>
        <taxon>Eukaryota</taxon>
        <taxon>Fungi</taxon>
        <taxon>Dikarya</taxon>
        <taxon>Ascomycota</taxon>
        <taxon>Pezizomycotina</taxon>
        <taxon>Sordariomycetes</taxon>
        <taxon>Sordariomycetidae</taxon>
        <taxon>Sordariales</taxon>
        <taxon>Chaetomiaceae</taxon>
        <taxon>Achaetomium</taxon>
    </lineage>
</organism>
<dbReference type="Proteomes" id="UP001303760">
    <property type="component" value="Unassembled WGS sequence"/>
</dbReference>
<dbReference type="AlphaFoldDB" id="A0AAN7H8K1"/>
<reference evidence="2" key="2">
    <citation type="submission" date="2023-05" db="EMBL/GenBank/DDBJ databases">
        <authorList>
            <consortium name="Lawrence Berkeley National Laboratory"/>
            <person name="Steindorff A."/>
            <person name="Hensen N."/>
            <person name="Bonometti L."/>
            <person name="Westerberg I."/>
            <person name="Brannstrom I.O."/>
            <person name="Guillou S."/>
            <person name="Cros-Aarteil S."/>
            <person name="Calhoun S."/>
            <person name="Haridas S."/>
            <person name="Kuo A."/>
            <person name="Mondo S."/>
            <person name="Pangilinan J."/>
            <person name="Riley R."/>
            <person name="Labutti K."/>
            <person name="Andreopoulos B."/>
            <person name="Lipzen A."/>
            <person name="Chen C."/>
            <person name="Yanf M."/>
            <person name="Daum C."/>
            <person name="Ng V."/>
            <person name="Clum A."/>
            <person name="Ohm R."/>
            <person name="Martin F."/>
            <person name="Silar P."/>
            <person name="Natvig D."/>
            <person name="Lalanne C."/>
            <person name="Gautier V."/>
            <person name="Ament-Velasquez S.L."/>
            <person name="Kruys A."/>
            <person name="Hutchinson M.I."/>
            <person name="Powell A.J."/>
            <person name="Barry K."/>
            <person name="Miller A.N."/>
            <person name="Grigoriev I.V."/>
            <person name="Debuchy R."/>
            <person name="Gladieux P."/>
            <person name="Thoren M.H."/>
            <person name="Johannesson H."/>
        </authorList>
    </citation>
    <scope>NUCLEOTIDE SEQUENCE</scope>
    <source>
        <strain evidence="2">CBS 532.94</strain>
    </source>
</reference>
<keyword evidence="3" id="KW-1185">Reference proteome</keyword>
<sequence>MPGGSTKTYSIYDYYLQHHKVRLQPCMTSSRDNSARNTSSGLDNPCERAIHASMPRDSQGRLLPHGAEAEAQLRGIPVIASNGGGLPEAKIGLPYCIPVKAVTGKRYANGDYVIPWQDIATSAEALEQVMADL</sequence>
<evidence type="ECO:0000256" key="1">
    <source>
        <dbReference type="SAM" id="MobiDB-lite"/>
    </source>
</evidence>
<evidence type="ECO:0000313" key="2">
    <source>
        <dbReference type="EMBL" id="KAK4235232.1"/>
    </source>
</evidence>
<accession>A0AAN7H8K1</accession>
<name>A0AAN7H8K1_9PEZI</name>
<reference evidence="2" key="1">
    <citation type="journal article" date="2023" name="Mol. Phylogenet. Evol.">
        <title>Genome-scale phylogeny and comparative genomics of the fungal order Sordariales.</title>
        <authorList>
            <person name="Hensen N."/>
            <person name="Bonometti L."/>
            <person name="Westerberg I."/>
            <person name="Brannstrom I.O."/>
            <person name="Guillou S."/>
            <person name="Cros-Aarteil S."/>
            <person name="Calhoun S."/>
            <person name="Haridas S."/>
            <person name="Kuo A."/>
            <person name="Mondo S."/>
            <person name="Pangilinan J."/>
            <person name="Riley R."/>
            <person name="LaButti K."/>
            <person name="Andreopoulos B."/>
            <person name="Lipzen A."/>
            <person name="Chen C."/>
            <person name="Yan M."/>
            <person name="Daum C."/>
            <person name="Ng V."/>
            <person name="Clum A."/>
            <person name="Steindorff A."/>
            <person name="Ohm R.A."/>
            <person name="Martin F."/>
            <person name="Silar P."/>
            <person name="Natvig D.O."/>
            <person name="Lalanne C."/>
            <person name="Gautier V."/>
            <person name="Ament-Velasquez S.L."/>
            <person name="Kruys A."/>
            <person name="Hutchinson M.I."/>
            <person name="Powell A.J."/>
            <person name="Barry K."/>
            <person name="Miller A.N."/>
            <person name="Grigoriev I.V."/>
            <person name="Debuchy R."/>
            <person name="Gladieux P."/>
            <person name="Hiltunen Thoren M."/>
            <person name="Johannesson H."/>
        </authorList>
    </citation>
    <scope>NUCLEOTIDE SEQUENCE</scope>
    <source>
        <strain evidence="2">CBS 532.94</strain>
    </source>
</reference>
<proteinExistence type="predicted"/>